<keyword evidence="2" id="KW-1133">Transmembrane helix</keyword>
<accession>A0A839INX8</accession>
<feature type="transmembrane region" description="Helical" evidence="2">
    <location>
        <begin position="95"/>
        <end position="115"/>
    </location>
</feature>
<name>A0A839INX8_9GAMM</name>
<protein>
    <submittedName>
        <fullName evidence="3">Uncharacterized protein</fullName>
    </submittedName>
</protein>
<gene>
    <name evidence="3" type="ORF">H4O21_08495</name>
</gene>
<dbReference type="EMBL" id="JACJFM010000008">
    <property type="protein sequence ID" value="MBB1486648.1"/>
    <property type="molecule type" value="Genomic_DNA"/>
</dbReference>
<feature type="coiled-coil region" evidence="1">
    <location>
        <begin position="28"/>
        <end position="69"/>
    </location>
</feature>
<reference evidence="3 4" key="1">
    <citation type="submission" date="2020-08" db="EMBL/GenBank/DDBJ databases">
        <title>Oceanospirillum sp. nov. isolated from marine sediment.</title>
        <authorList>
            <person name="Ji X."/>
        </authorList>
    </citation>
    <scope>NUCLEOTIDE SEQUENCE [LARGE SCALE GENOMIC DNA]</scope>
    <source>
        <strain evidence="3 4">D5</strain>
    </source>
</reference>
<keyword evidence="4" id="KW-1185">Reference proteome</keyword>
<dbReference type="Proteomes" id="UP000565262">
    <property type="component" value="Unassembled WGS sequence"/>
</dbReference>
<comment type="caution">
    <text evidence="3">The sequence shown here is derived from an EMBL/GenBank/DDBJ whole genome shotgun (WGS) entry which is preliminary data.</text>
</comment>
<evidence type="ECO:0000256" key="1">
    <source>
        <dbReference type="SAM" id="Coils"/>
    </source>
</evidence>
<proteinExistence type="predicted"/>
<dbReference type="AlphaFoldDB" id="A0A839INX8"/>
<sequence>MSETDRDTQDTAQEARLAEPEHFSLFQQLETRERLVRLEEENKHLKELIKEQGEKQKNLRSVIDDLRTEQTSQLNERAWKLGQRIDTLARRLDRLFGFWMLSTMLMILFVVVLMFKAGV</sequence>
<keyword evidence="1" id="KW-0175">Coiled coil</keyword>
<organism evidence="3 4">
    <name type="scientific">Oceanospirillum sediminis</name>
    <dbReference type="NCBI Taxonomy" id="2760088"/>
    <lineage>
        <taxon>Bacteria</taxon>
        <taxon>Pseudomonadati</taxon>
        <taxon>Pseudomonadota</taxon>
        <taxon>Gammaproteobacteria</taxon>
        <taxon>Oceanospirillales</taxon>
        <taxon>Oceanospirillaceae</taxon>
        <taxon>Oceanospirillum</taxon>
    </lineage>
</organism>
<keyword evidence="2" id="KW-0472">Membrane</keyword>
<keyword evidence="2" id="KW-0812">Transmembrane</keyword>
<evidence type="ECO:0000313" key="4">
    <source>
        <dbReference type="Proteomes" id="UP000565262"/>
    </source>
</evidence>
<dbReference type="RefSeq" id="WP_182808429.1">
    <property type="nucleotide sequence ID" value="NZ_JACJFM010000008.1"/>
</dbReference>
<evidence type="ECO:0000256" key="2">
    <source>
        <dbReference type="SAM" id="Phobius"/>
    </source>
</evidence>
<evidence type="ECO:0000313" key="3">
    <source>
        <dbReference type="EMBL" id="MBB1486648.1"/>
    </source>
</evidence>